<dbReference type="EMBL" id="CAXLJM020000053">
    <property type="protein sequence ID" value="CAL8116657.1"/>
    <property type="molecule type" value="Genomic_DNA"/>
</dbReference>
<comment type="caution">
    <text evidence="1">The sequence shown here is derived from an EMBL/GenBank/DDBJ whole genome shotgun (WGS) entry which is preliminary data.</text>
</comment>
<organism evidence="1 2">
    <name type="scientific">Orchesella dallaii</name>
    <dbReference type="NCBI Taxonomy" id="48710"/>
    <lineage>
        <taxon>Eukaryota</taxon>
        <taxon>Metazoa</taxon>
        <taxon>Ecdysozoa</taxon>
        <taxon>Arthropoda</taxon>
        <taxon>Hexapoda</taxon>
        <taxon>Collembola</taxon>
        <taxon>Entomobryomorpha</taxon>
        <taxon>Entomobryoidea</taxon>
        <taxon>Orchesellidae</taxon>
        <taxon>Orchesellinae</taxon>
        <taxon>Orchesella</taxon>
    </lineage>
</organism>
<dbReference type="Proteomes" id="UP001642540">
    <property type="component" value="Unassembled WGS sequence"/>
</dbReference>
<proteinExistence type="predicted"/>
<evidence type="ECO:0000313" key="2">
    <source>
        <dbReference type="Proteomes" id="UP001642540"/>
    </source>
</evidence>
<accession>A0ABP1R0R4</accession>
<reference evidence="1 2" key="1">
    <citation type="submission" date="2024-08" db="EMBL/GenBank/DDBJ databases">
        <authorList>
            <person name="Cucini C."/>
            <person name="Frati F."/>
        </authorList>
    </citation>
    <scope>NUCLEOTIDE SEQUENCE [LARGE SCALE GENOMIC DNA]</scope>
</reference>
<keyword evidence="2" id="KW-1185">Reference proteome</keyword>
<sequence length="121" mass="13249">MWMSERTNGASISEVEEMGQNPNLNLVQDGAKGPDSKPILEMDEKMKGLFAEFYRNQTATSAGEKVPGEMENPGDFGDVITHAVLKVAVALADTGLQATQQILKTTGFEILEAFRMKREAE</sequence>
<evidence type="ECO:0000313" key="1">
    <source>
        <dbReference type="EMBL" id="CAL8116657.1"/>
    </source>
</evidence>
<gene>
    <name evidence="1" type="ORF">ODALV1_LOCUS17366</name>
</gene>
<name>A0ABP1R0R4_9HEXA</name>
<protein>
    <submittedName>
        <fullName evidence="1">Uncharacterized protein</fullName>
    </submittedName>
</protein>